<evidence type="ECO:0000313" key="2">
    <source>
        <dbReference type="Proteomes" id="UP001283361"/>
    </source>
</evidence>
<dbReference type="EMBL" id="JAWDGP010001264">
    <property type="protein sequence ID" value="KAK3793259.1"/>
    <property type="molecule type" value="Genomic_DNA"/>
</dbReference>
<dbReference type="AlphaFoldDB" id="A0AAE1E3P3"/>
<proteinExistence type="predicted"/>
<comment type="caution">
    <text evidence="1">The sequence shown here is derived from an EMBL/GenBank/DDBJ whole genome shotgun (WGS) entry which is preliminary data.</text>
</comment>
<keyword evidence="2" id="KW-1185">Reference proteome</keyword>
<name>A0AAE1E3P3_9GAST</name>
<protein>
    <submittedName>
        <fullName evidence="1">Uncharacterized protein</fullName>
    </submittedName>
</protein>
<reference evidence="1" key="1">
    <citation type="journal article" date="2023" name="G3 (Bethesda)">
        <title>A reference genome for the long-term kleptoplast-retaining sea slug Elysia crispata morphotype clarki.</title>
        <authorList>
            <person name="Eastman K.E."/>
            <person name="Pendleton A.L."/>
            <person name="Shaikh M.A."/>
            <person name="Suttiyut T."/>
            <person name="Ogas R."/>
            <person name="Tomko P."/>
            <person name="Gavelis G."/>
            <person name="Widhalm J.R."/>
            <person name="Wisecaver J.H."/>
        </authorList>
    </citation>
    <scope>NUCLEOTIDE SEQUENCE</scope>
    <source>
        <strain evidence="1">ECLA1</strain>
    </source>
</reference>
<evidence type="ECO:0000313" key="1">
    <source>
        <dbReference type="EMBL" id="KAK3793259.1"/>
    </source>
</evidence>
<sequence>MTASEERERSRVELRAKNSEIKRGGMVLQALEKKANFGCPKLFRTSASTASICNAYGAYTRTNGVIKFQALMCSSEQV</sequence>
<gene>
    <name evidence="1" type="ORF">RRG08_014737</name>
</gene>
<accession>A0AAE1E3P3</accession>
<organism evidence="1 2">
    <name type="scientific">Elysia crispata</name>
    <name type="common">lettuce slug</name>
    <dbReference type="NCBI Taxonomy" id="231223"/>
    <lineage>
        <taxon>Eukaryota</taxon>
        <taxon>Metazoa</taxon>
        <taxon>Spiralia</taxon>
        <taxon>Lophotrochozoa</taxon>
        <taxon>Mollusca</taxon>
        <taxon>Gastropoda</taxon>
        <taxon>Heterobranchia</taxon>
        <taxon>Euthyneura</taxon>
        <taxon>Panpulmonata</taxon>
        <taxon>Sacoglossa</taxon>
        <taxon>Placobranchoidea</taxon>
        <taxon>Plakobranchidae</taxon>
        <taxon>Elysia</taxon>
    </lineage>
</organism>
<dbReference type="Proteomes" id="UP001283361">
    <property type="component" value="Unassembled WGS sequence"/>
</dbReference>